<evidence type="ECO:0000313" key="10">
    <source>
        <dbReference type="Proteomes" id="UP000694415"/>
    </source>
</evidence>
<evidence type="ECO:0000256" key="7">
    <source>
        <dbReference type="SAM" id="SignalP"/>
    </source>
</evidence>
<dbReference type="SUPFAM" id="SSF54117">
    <property type="entry name" value="Interleukin 8-like chemokines"/>
    <property type="match status" value="1"/>
</dbReference>
<dbReference type="InterPro" id="IPR001089">
    <property type="entry name" value="Chemokine_CXC"/>
</dbReference>
<dbReference type="Ensembl" id="ENSMSIT00000027175.1">
    <property type="protein sequence ID" value="ENSMSIP00000021556.1"/>
    <property type="gene ID" value="ENSMSIG00000018306.1"/>
</dbReference>
<dbReference type="PRINTS" id="PR00437">
    <property type="entry name" value="SMALLCYTKCXC"/>
</dbReference>
<dbReference type="GO" id="GO:0042119">
    <property type="term" value="P:neutrophil activation"/>
    <property type="evidence" value="ECO:0007669"/>
    <property type="project" value="Ensembl"/>
</dbReference>
<dbReference type="GO" id="GO:0071222">
    <property type="term" value="P:cellular response to lipopolysaccharide"/>
    <property type="evidence" value="ECO:0007669"/>
    <property type="project" value="Ensembl"/>
</dbReference>
<feature type="signal peptide" evidence="7">
    <location>
        <begin position="1"/>
        <end position="40"/>
    </location>
</feature>
<evidence type="ECO:0000256" key="1">
    <source>
        <dbReference type="ARBA" id="ARBA00004613"/>
    </source>
</evidence>
<dbReference type="GO" id="GO:0070951">
    <property type="term" value="P:regulation of neutrophil mediated killing of gram-negative bacterium"/>
    <property type="evidence" value="ECO:0007669"/>
    <property type="project" value="Ensembl"/>
</dbReference>
<dbReference type="GO" id="GO:0061844">
    <property type="term" value="P:antimicrobial humoral immune response mediated by antimicrobial peptide"/>
    <property type="evidence" value="ECO:0007669"/>
    <property type="project" value="Ensembl"/>
</dbReference>
<dbReference type="GO" id="GO:0140367">
    <property type="term" value="P:antibacterial innate immune response"/>
    <property type="evidence" value="ECO:0007669"/>
    <property type="project" value="Ensembl"/>
</dbReference>
<dbReference type="Pfam" id="PF00048">
    <property type="entry name" value="IL8"/>
    <property type="match status" value="1"/>
</dbReference>
<evidence type="ECO:0000313" key="9">
    <source>
        <dbReference type="Ensembl" id="ENSMSIP00000021556.1"/>
    </source>
</evidence>
<dbReference type="PANTHER" id="PTHR12015">
    <property type="entry name" value="SMALL INDUCIBLE CYTOKINE A"/>
    <property type="match status" value="1"/>
</dbReference>
<dbReference type="InterPro" id="IPR001811">
    <property type="entry name" value="Chemokine_IL8-like_dom"/>
</dbReference>
<feature type="domain" description="Chemokine interleukin-8-like" evidence="8">
    <location>
        <begin position="50"/>
        <end position="110"/>
    </location>
</feature>
<comment type="subcellular location">
    <subcellularLocation>
        <location evidence="1 6">Secreted</location>
    </subcellularLocation>
</comment>
<dbReference type="GO" id="GO:0030593">
    <property type="term" value="P:neutrophil chemotaxis"/>
    <property type="evidence" value="ECO:0007669"/>
    <property type="project" value="Ensembl"/>
</dbReference>
<evidence type="ECO:0000256" key="5">
    <source>
        <dbReference type="ARBA" id="ARBA00023157"/>
    </source>
</evidence>
<proteinExistence type="inferred from homology"/>
<dbReference type="PANTHER" id="PTHR12015:SF201">
    <property type="entry name" value="C-X-C MOTIF CHEMOKINE 6"/>
    <property type="match status" value="1"/>
</dbReference>
<dbReference type="InterPro" id="IPR033899">
    <property type="entry name" value="CXC_Chemokine_domain"/>
</dbReference>
<accession>A0A8C6HHP0</accession>
<dbReference type="PROSITE" id="PS00471">
    <property type="entry name" value="SMALL_CYTOKINES_CXC"/>
    <property type="match status" value="1"/>
</dbReference>
<organism evidence="9 10">
    <name type="scientific">Mus spicilegus</name>
    <name type="common">Mound-building mouse</name>
    <dbReference type="NCBI Taxonomy" id="10103"/>
    <lineage>
        <taxon>Eukaryota</taxon>
        <taxon>Metazoa</taxon>
        <taxon>Chordata</taxon>
        <taxon>Craniata</taxon>
        <taxon>Vertebrata</taxon>
        <taxon>Euteleostomi</taxon>
        <taxon>Mammalia</taxon>
        <taxon>Eutheria</taxon>
        <taxon>Euarchontoglires</taxon>
        <taxon>Glires</taxon>
        <taxon>Rodentia</taxon>
        <taxon>Myomorpha</taxon>
        <taxon>Muroidea</taxon>
        <taxon>Muridae</taxon>
        <taxon>Murinae</taxon>
        <taxon>Mus</taxon>
        <taxon>Mus</taxon>
    </lineage>
</organism>
<keyword evidence="4 6" id="KW-0964">Secreted</keyword>
<protein>
    <recommendedName>
        <fullName evidence="6">C-X-C motif chemokine</fullName>
    </recommendedName>
</protein>
<name>A0A8C6HHP0_MUSSI</name>
<dbReference type="GO" id="GO:0008009">
    <property type="term" value="F:chemokine activity"/>
    <property type="evidence" value="ECO:0007669"/>
    <property type="project" value="Ensembl"/>
</dbReference>
<keyword evidence="5" id="KW-1015">Disulfide bond</keyword>
<dbReference type="GO" id="GO:0001776">
    <property type="term" value="P:leukocyte homeostasis"/>
    <property type="evidence" value="ECO:0007669"/>
    <property type="project" value="Ensembl"/>
</dbReference>
<evidence type="ECO:0000256" key="6">
    <source>
        <dbReference type="RuleBase" id="RU361149"/>
    </source>
</evidence>
<dbReference type="InterPro" id="IPR018048">
    <property type="entry name" value="Chemokine_CXC_CS"/>
</dbReference>
<reference evidence="9" key="2">
    <citation type="submission" date="2025-09" db="UniProtKB">
        <authorList>
            <consortium name="Ensembl"/>
        </authorList>
    </citation>
    <scope>IDENTIFICATION</scope>
</reference>
<dbReference type="Proteomes" id="UP000694415">
    <property type="component" value="Unplaced"/>
</dbReference>
<dbReference type="GeneTree" id="ENSGT00940000162749"/>
<dbReference type="GO" id="GO:0032642">
    <property type="term" value="P:regulation of chemokine production"/>
    <property type="evidence" value="ECO:0007669"/>
    <property type="project" value="Ensembl"/>
</dbReference>
<feature type="chain" id="PRO_5034878519" description="C-X-C motif chemokine" evidence="7">
    <location>
        <begin position="41"/>
        <end position="132"/>
    </location>
</feature>
<dbReference type="GO" id="GO:0070098">
    <property type="term" value="P:chemokine-mediated signaling pathway"/>
    <property type="evidence" value="ECO:0007669"/>
    <property type="project" value="Ensembl"/>
</dbReference>
<keyword evidence="7" id="KW-0732">Signal</keyword>
<dbReference type="SMART" id="SM00199">
    <property type="entry name" value="SCY"/>
    <property type="match status" value="1"/>
</dbReference>
<reference evidence="9" key="1">
    <citation type="submission" date="2025-08" db="UniProtKB">
        <authorList>
            <consortium name="Ensembl"/>
        </authorList>
    </citation>
    <scope>IDENTIFICATION</scope>
</reference>
<dbReference type="GO" id="GO:0005615">
    <property type="term" value="C:extracellular space"/>
    <property type="evidence" value="ECO:0007669"/>
    <property type="project" value="UniProtKB-UniRule"/>
</dbReference>
<evidence type="ECO:0000256" key="3">
    <source>
        <dbReference type="ARBA" id="ARBA00022514"/>
    </source>
</evidence>
<dbReference type="AlphaFoldDB" id="A0A8C6HHP0"/>
<keyword evidence="10" id="KW-1185">Reference proteome</keyword>
<evidence type="ECO:0000259" key="8">
    <source>
        <dbReference type="SMART" id="SM00199"/>
    </source>
</evidence>
<dbReference type="FunFam" id="2.40.50.40:FF:000004">
    <property type="entry name" value="C-X-C motif chemokine"/>
    <property type="match status" value="1"/>
</dbReference>
<comment type="similarity">
    <text evidence="2 6">Belongs to the intercrine alpha (chemokine CxC) family.</text>
</comment>
<evidence type="ECO:0000256" key="4">
    <source>
        <dbReference type="ARBA" id="ARBA00022525"/>
    </source>
</evidence>
<evidence type="ECO:0000256" key="2">
    <source>
        <dbReference type="ARBA" id="ARBA00010665"/>
    </source>
</evidence>
<dbReference type="PRINTS" id="PR00436">
    <property type="entry name" value="INTERLEUKIN8"/>
</dbReference>
<dbReference type="InterPro" id="IPR036048">
    <property type="entry name" value="Interleukin_8-like_sf"/>
</dbReference>
<dbReference type="InterPro" id="IPR039809">
    <property type="entry name" value="Chemokine_b/g/d"/>
</dbReference>
<keyword evidence="3 6" id="KW-0202">Cytokine</keyword>
<dbReference type="Gene3D" id="2.40.50.40">
    <property type="match status" value="1"/>
</dbReference>
<sequence length="132" mass="14223">MSLQLRSSARIPSGSSSPFMRMAPLAFLLLFTLPQHLAEAAPSSVIAATELRCVCLTVTPKINPKLIANLEVIPAGPQCPTVEVIAKLKNQKEVCLDPEAPVIKKIIQKILGSEKKKAKRNALAVERTASVQ</sequence>
<keyword evidence="6" id="KW-0145">Chemotaxis</keyword>
<dbReference type="CDD" id="cd00273">
    <property type="entry name" value="Chemokine_CXC"/>
    <property type="match status" value="1"/>
</dbReference>